<protein>
    <submittedName>
        <fullName evidence="2">Uncharacterized protein</fullName>
    </submittedName>
</protein>
<organism evidence="2 3">
    <name type="scientific">Metabacillus arenae</name>
    <dbReference type="NCBI Taxonomy" id="2771434"/>
    <lineage>
        <taxon>Bacteria</taxon>
        <taxon>Bacillati</taxon>
        <taxon>Bacillota</taxon>
        <taxon>Bacilli</taxon>
        <taxon>Bacillales</taxon>
        <taxon>Bacillaceae</taxon>
        <taxon>Metabacillus</taxon>
    </lineage>
</organism>
<evidence type="ECO:0000256" key="1">
    <source>
        <dbReference type="SAM" id="Phobius"/>
    </source>
</evidence>
<name>A0A926NFQ7_9BACI</name>
<keyword evidence="1" id="KW-1133">Transmembrane helix</keyword>
<reference evidence="2" key="1">
    <citation type="submission" date="2020-09" db="EMBL/GenBank/DDBJ databases">
        <title>A novel bacterium of genus Bacillus, isolated from South China Sea.</title>
        <authorList>
            <person name="Huang H."/>
            <person name="Mo K."/>
            <person name="Hu Y."/>
        </authorList>
    </citation>
    <scope>NUCLEOTIDE SEQUENCE</scope>
    <source>
        <strain evidence="2">IB182487</strain>
    </source>
</reference>
<dbReference type="RefSeq" id="WP_191158038.1">
    <property type="nucleotide sequence ID" value="NZ_JACXAI010000010.1"/>
</dbReference>
<evidence type="ECO:0000313" key="3">
    <source>
        <dbReference type="Proteomes" id="UP000626844"/>
    </source>
</evidence>
<keyword evidence="1" id="KW-0472">Membrane</keyword>
<feature type="transmembrane region" description="Helical" evidence="1">
    <location>
        <begin position="12"/>
        <end position="33"/>
    </location>
</feature>
<sequence>MMVEIIYFLEMMFGALLGMQWASVFLFLFLEWAMVDFYRLGTFENPESKIDKIINFLMKLFLGSGFFFYSKFSKHKWIIRKLYMLIALILQGILSIIVYYIITLPLDLIFS</sequence>
<proteinExistence type="predicted"/>
<feature type="transmembrane region" description="Helical" evidence="1">
    <location>
        <begin position="82"/>
        <end position="102"/>
    </location>
</feature>
<feature type="transmembrane region" description="Helical" evidence="1">
    <location>
        <begin position="53"/>
        <end position="70"/>
    </location>
</feature>
<dbReference type="Proteomes" id="UP000626844">
    <property type="component" value="Unassembled WGS sequence"/>
</dbReference>
<dbReference type="EMBL" id="JACXAI010000010">
    <property type="protein sequence ID" value="MBD1380441.1"/>
    <property type="molecule type" value="Genomic_DNA"/>
</dbReference>
<keyword evidence="3" id="KW-1185">Reference proteome</keyword>
<evidence type="ECO:0000313" key="2">
    <source>
        <dbReference type="EMBL" id="MBD1380441.1"/>
    </source>
</evidence>
<accession>A0A926NFQ7</accession>
<dbReference type="AlphaFoldDB" id="A0A926NFQ7"/>
<comment type="caution">
    <text evidence="2">The sequence shown here is derived from an EMBL/GenBank/DDBJ whole genome shotgun (WGS) entry which is preliminary data.</text>
</comment>
<keyword evidence="1" id="KW-0812">Transmembrane</keyword>
<gene>
    <name evidence="2" type="ORF">IC621_09385</name>
</gene>